<feature type="region of interest" description="Disordered" evidence="5">
    <location>
        <begin position="91"/>
        <end position="111"/>
    </location>
</feature>
<dbReference type="KEGG" id="hdo:MUK72_06985"/>
<dbReference type="Proteomes" id="UP001500962">
    <property type="component" value="Unassembled WGS sequence"/>
</dbReference>
<dbReference type="InterPro" id="IPR019533">
    <property type="entry name" value="Peptidase_S26"/>
</dbReference>
<keyword evidence="2 6" id="KW-0812">Transmembrane</keyword>
<keyword evidence="9" id="KW-0378">Hydrolase</keyword>
<dbReference type="GO" id="GO:0006465">
    <property type="term" value="P:signal peptide processing"/>
    <property type="evidence" value="ECO:0007669"/>
    <property type="project" value="InterPro"/>
</dbReference>
<reference evidence="9" key="2">
    <citation type="submission" date="2022-04" db="EMBL/GenBank/DDBJ databases">
        <title>Sequencing and genomic assembly of Halococcus dombrowskii.</title>
        <authorList>
            <person name="Lim S.W."/>
            <person name="MacLea K.S."/>
        </authorList>
    </citation>
    <scope>NUCLEOTIDE SEQUENCE</scope>
    <source>
        <strain evidence="9">H4</strain>
    </source>
</reference>
<name>A0AAX3AQB2_HALDO</name>
<evidence type="ECO:0000256" key="6">
    <source>
        <dbReference type="SAM" id="Phobius"/>
    </source>
</evidence>
<protein>
    <submittedName>
        <fullName evidence="9">Signal peptidase I</fullName>
        <ecNumber evidence="9">3.4.21.89</ecNumber>
    </submittedName>
</protein>
<feature type="transmembrane region" description="Helical" evidence="6">
    <location>
        <begin position="346"/>
        <end position="369"/>
    </location>
</feature>
<dbReference type="InterPro" id="IPR036286">
    <property type="entry name" value="LexA/Signal_pep-like_sf"/>
</dbReference>
<dbReference type="EMBL" id="CP095005">
    <property type="protein sequence ID" value="UOO96442.1"/>
    <property type="molecule type" value="Genomic_DNA"/>
</dbReference>
<dbReference type="SUPFAM" id="SSF51306">
    <property type="entry name" value="LexA/Signal peptidase"/>
    <property type="match status" value="1"/>
</dbReference>
<dbReference type="EC" id="3.4.21.89" evidence="9"/>
<evidence type="ECO:0000256" key="1">
    <source>
        <dbReference type="ARBA" id="ARBA00004370"/>
    </source>
</evidence>
<evidence type="ECO:0000313" key="9">
    <source>
        <dbReference type="EMBL" id="UOO96442.1"/>
    </source>
</evidence>
<feature type="compositionally biased region" description="Polar residues" evidence="5">
    <location>
        <begin position="93"/>
        <end position="108"/>
    </location>
</feature>
<dbReference type="GeneID" id="71761579"/>
<gene>
    <name evidence="8" type="ORF">GCM10008985_27610</name>
    <name evidence="9" type="ORF">MUK72_06985</name>
</gene>
<feature type="domain" description="Peptidase S26" evidence="7">
    <location>
        <begin position="9"/>
        <end position="99"/>
    </location>
</feature>
<keyword evidence="4 6" id="KW-0472">Membrane</keyword>
<accession>A0AAX3AQB2</accession>
<dbReference type="GO" id="GO:0016020">
    <property type="term" value="C:membrane"/>
    <property type="evidence" value="ECO:0007669"/>
    <property type="project" value="UniProtKB-SubCell"/>
</dbReference>
<dbReference type="InterPro" id="IPR001733">
    <property type="entry name" value="Peptidase_S26B"/>
</dbReference>
<evidence type="ECO:0000259" key="7">
    <source>
        <dbReference type="Pfam" id="PF10502"/>
    </source>
</evidence>
<feature type="transmembrane region" description="Helical" evidence="6">
    <location>
        <begin position="12"/>
        <end position="32"/>
    </location>
</feature>
<evidence type="ECO:0000313" key="10">
    <source>
        <dbReference type="Proteomes" id="UP000830542"/>
    </source>
</evidence>
<sequence length="391" mass="41246">MVRYRLGTVVQAIVVLVLVAIVAGQLIGQPVLVTYVTSDSMAPTIATGDGYLVLPSVIAGSVEKGDIVVFNAKTLHGGKGGLTTHRVVGETGQGFTTKGDNNPFTDQSGGEPPVKPVQIVGQAVSVGGGPVVIPSLGTALTTVRDAMTGAQRWLAIKLGMRSLLGTRGLAYLLLGVGGVLYAGSVVAERRGSGSRRRSRRRSHRRGGFLPRRIPRLWIALVLGCLLVASLTVTMTVAGGVQEFGVVSAEQDSPEATIVPAGQSERLDYSVPNDGVVPIVAYVDPASTGVDTPSDGVLVEPGKRATIGVELSVPPTTGYYPRYVVEHRYLAVLPQSWIHGLYLVHPWLPIVVIDALVLGGFVAVAVPIVGRGTVRTDTNRNPIVRRIKRLLR</sequence>
<evidence type="ECO:0000256" key="4">
    <source>
        <dbReference type="ARBA" id="ARBA00023136"/>
    </source>
</evidence>
<reference evidence="8" key="1">
    <citation type="journal article" date="2014" name="Int. J. Syst. Evol. Microbiol.">
        <title>Complete genome sequence of Corynebacterium casei LMG S-19264T (=DSM 44701T), isolated from a smear-ripened cheese.</title>
        <authorList>
            <consortium name="US DOE Joint Genome Institute (JGI-PGF)"/>
            <person name="Walter F."/>
            <person name="Albersmeier A."/>
            <person name="Kalinowski J."/>
            <person name="Ruckert C."/>
        </authorList>
    </citation>
    <scope>NUCLEOTIDE SEQUENCE</scope>
    <source>
        <strain evidence="8">JCM 12289</strain>
    </source>
</reference>
<evidence type="ECO:0000256" key="5">
    <source>
        <dbReference type="SAM" id="MobiDB-lite"/>
    </source>
</evidence>
<proteinExistence type="predicted"/>
<feature type="transmembrane region" description="Helical" evidence="6">
    <location>
        <begin position="216"/>
        <end position="237"/>
    </location>
</feature>
<evidence type="ECO:0000256" key="2">
    <source>
        <dbReference type="ARBA" id="ARBA00022692"/>
    </source>
</evidence>
<organism evidence="9 10">
    <name type="scientific">Halococcus dombrowskii</name>
    <dbReference type="NCBI Taxonomy" id="179637"/>
    <lineage>
        <taxon>Archaea</taxon>
        <taxon>Methanobacteriati</taxon>
        <taxon>Methanobacteriota</taxon>
        <taxon>Stenosarchaea group</taxon>
        <taxon>Halobacteria</taxon>
        <taxon>Halobacteriales</taxon>
        <taxon>Halococcaceae</taxon>
        <taxon>Halococcus</taxon>
    </lineage>
</organism>
<feature type="transmembrane region" description="Helical" evidence="6">
    <location>
        <begin position="168"/>
        <end position="187"/>
    </location>
</feature>
<keyword evidence="10" id="KW-1185">Reference proteome</keyword>
<evidence type="ECO:0000256" key="3">
    <source>
        <dbReference type="ARBA" id="ARBA00022989"/>
    </source>
</evidence>
<dbReference type="Pfam" id="PF10502">
    <property type="entry name" value="Peptidase_S26"/>
    <property type="match status" value="1"/>
</dbReference>
<dbReference type="NCBIfam" id="TIGR02228">
    <property type="entry name" value="sigpep_I_arch"/>
    <property type="match status" value="1"/>
</dbReference>
<reference evidence="8" key="3">
    <citation type="submission" date="2023-12" db="EMBL/GenBank/DDBJ databases">
        <authorList>
            <person name="Sun Q."/>
            <person name="Inoue M."/>
        </authorList>
    </citation>
    <scope>NUCLEOTIDE SEQUENCE</scope>
    <source>
        <strain evidence="8">JCM 12289</strain>
    </source>
</reference>
<dbReference type="EMBL" id="BAAADN010000043">
    <property type="protein sequence ID" value="GAA0469028.1"/>
    <property type="molecule type" value="Genomic_DNA"/>
</dbReference>
<dbReference type="Proteomes" id="UP000830542">
    <property type="component" value="Chromosome"/>
</dbReference>
<keyword evidence="3 6" id="KW-1133">Transmembrane helix</keyword>
<evidence type="ECO:0000313" key="8">
    <source>
        <dbReference type="EMBL" id="GAA0469028.1"/>
    </source>
</evidence>
<dbReference type="RefSeq" id="WP_244705151.1">
    <property type="nucleotide sequence ID" value="NZ_BAAADN010000043.1"/>
</dbReference>
<comment type="subcellular location">
    <subcellularLocation>
        <location evidence="1">Membrane</location>
    </subcellularLocation>
</comment>
<dbReference type="GO" id="GO:0004252">
    <property type="term" value="F:serine-type endopeptidase activity"/>
    <property type="evidence" value="ECO:0007669"/>
    <property type="project" value="InterPro"/>
</dbReference>
<dbReference type="GO" id="GO:0009003">
    <property type="term" value="F:signal peptidase activity"/>
    <property type="evidence" value="ECO:0007669"/>
    <property type="project" value="UniProtKB-EC"/>
</dbReference>
<dbReference type="CDD" id="cd06530">
    <property type="entry name" value="S26_SPase_I"/>
    <property type="match status" value="1"/>
</dbReference>
<dbReference type="AlphaFoldDB" id="A0AAX3AQB2"/>